<gene>
    <name evidence="1" type="ORF">MTBPR1_40120</name>
</gene>
<dbReference type="OrthoDB" id="8451129at2"/>
<sequence length="134" mass="14536">MPVKLRKAMQVARADISALLLIAFLFQLLTPVVVLAGDESQLTEFEEQMRASICRVDVSATDTPSSLPSHTDGFVCELCVLCNIDAHKSIDLLPEVVSQDILAGLPQPYMGVDANRLAMAERARPSAPRAPPYS</sequence>
<evidence type="ECO:0000313" key="1">
    <source>
        <dbReference type="EMBL" id="SCA57097.1"/>
    </source>
</evidence>
<accession>A0A1C3RIJ1</accession>
<keyword evidence="2" id="KW-1185">Reference proteome</keyword>
<protein>
    <recommendedName>
        <fullName evidence="3">DUF2946 domain-containing protein</fullName>
    </recommendedName>
</protein>
<dbReference type="STRING" id="1867952.MTBPR1_40120"/>
<dbReference type="RefSeq" id="WP_069189153.1">
    <property type="nucleotide sequence ID" value="NZ_FLYE01000034.1"/>
</dbReference>
<name>A0A1C3RIJ1_9PROT</name>
<proteinExistence type="predicted"/>
<evidence type="ECO:0000313" key="2">
    <source>
        <dbReference type="Proteomes" id="UP000231658"/>
    </source>
</evidence>
<organism evidence="1 2">
    <name type="scientific">Candidatus Terasakiella magnetica</name>
    <dbReference type="NCBI Taxonomy" id="1867952"/>
    <lineage>
        <taxon>Bacteria</taxon>
        <taxon>Pseudomonadati</taxon>
        <taxon>Pseudomonadota</taxon>
        <taxon>Alphaproteobacteria</taxon>
        <taxon>Rhodospirillales</taxon>
        <taxon>Terasakiellaceae</taxon>
        <taxon>Terasakiella</taxon>
    </lineage>
</organism>
<dbReference type="AlphaFoldDB" id="A0A1C3RIJ1"/>
<dbReference type="Proteomes" id="UP000231658">
    <property type="component" value="Unassembled WGS sequence"/>
</dbReference>
<evidence type="ECO:0008006" key="3">
    <source>
        <dbReference type="Google" id="ProtNLM"/>
    </source>
</evidence>
<dbReference type="EMBL" id="FLYE01000034">
    <property type="protein sequence ID" value="SCA57097.1"/>
    <property type="molecule type" value="Genomic_DNA"/>
</dbReference>
<reference evidence="1 2" key="1">
    <citation type="submission" date="2016-07" db="EMBL/GenBank/DDBJ databases">
        <authorList>
            <person name="Lefevre C.T."/>
        </authorList>
    </citation>
    <scope>NUCLEOTIDE SEQUENCE [LARGE SCALE GENOMIC DNA]</scope>
    <source>
        <strain evidence="1">PR1</strain>
    </source>
</reference>